<evidence type="ECO:0000313" key="1">
    <source>
        <dbReference type="EMBL" id="RKK68080.1"/>
    </source>
</evidence>
<name>A0A420MJ84_FUSOX</name>
<proteinExistence type="predicted"/>
<reference evidence="1 2" key="1">
    <citation type="journal article" date="2018" name="Sci. Rep.">
        <title>Characterisation of pathogen-specific regions and novel effector candidates in Fusarium oxysporum f. sp. cepae.</title>
        <authorList>
            <person name="Armitage A.D."/>
            <person name="Taylor A."/>
            <person name="Sobczyk M.K."/>
            <person name="Baxter L."/>
            <person name="Greenfield B.P."/>
            <person name="Bates H.J."/>
            <person name="Wilson F."/>
            <person name="Jackson A.C."/>
            <person name="Ott S."/>
            <person name="Harrison R.J."/>
            <person name="Clarkson J.P."/>
        </authorList>
    </citation>
    <scope>NUCLEOTIDE SEQUENCE [LARGE SCALE GENOMIC DNA]</scope>
    <source>
        <strain evidence="1 2">Fo_A13</strain>
    </source>
</reference>
<sequence>MGDIYSHARYVLAFLSPEAEPFNLGLDYIKVTSRDTRIHFDPSISPHLTVQGLNASDKLLQDSIIGFFAAPSWTRVWTVQVFLLAQKVMFQCGDRLIDTAIVRKACRSWIDHENSCCWAARRPIDGSAHDFLDIPSEMNGGLTIHTATLRMKHLMNMLVPGKLYTEDFPAAISLFPTTAPGYLSIIPGSTLGGITVINEWRQLADLAAYSDASPIENPSSPERERAFENAVSGGFSSMKWLQGSLEYTKAYQA</sequence>
<dbReference type="VEuPathDB" id="FungiDB:FOMG_02283"/>
<protein>
    <recommendedName>
        <fullName evidence="3">Heterokaryon incompatibility domain-containing protein</fullName>
    </recommendedName>
</protein>
<dbReference type="VEuPathDB" id="FungiDB:FOZG_02270"/>
<dbReference type="Proteomes" id="UP000285084">
    <property type="component" value="Unassembled WGS sequence"/>
</dbReference>
<comment type="caution">
    <text evidence="1">The sequence shown here is derived from an EMBL/GenBank/DDBJ whole genome shotgun (WGS) entry which is preliminary data.</text>
</comment>
<organism evidence="1 2">
    <name type="scientific">Fusarium oxysporum</name>
    <name type="common">Fusarium vascular wilt</name>
    <dbReference type="NCBI Taxonomy" id="5507"/>
    <lineage>
        <taxon>Eukaryota</taxon>
        <taxon>Fungi</taxon>
        <taxon>Dikarya</taxon>
        <taxon>Ascomycota</taxon>
        <taxon>Pezizomycotina</taxon>
        <taxon>Sordariomycetes</taxon>
        <taxon>Hypocreomycetidae</taxon>
        <taxon>Hypocreales</taxon>
        <taxon>Nectriaceae</taxon>
        <taxon>Fusarium</taxon>
        <taxon>Fusarium oxysporum species complex</taxon>
    </lineage>
</organism>
<accession>A0A420MJ84</accession>
<dbReference type="VEuPathDB" id="FungiDB:FOMG_02284"/>
<dbReference type="VEuPathDB" id="FungiDB:FOIG_13613"/>
<dbReference type="VEuPathDB" id="FungiDB:FOC1_g10003921"/>
<dbReference type="AlphaFoldDB" id="A0A420MJ84"/>
<evidence type="ECO:0008006" key="3">
    <source>
        <dbReference type="Google" id="ProtNLM"/>
    </source>
</evidence>
<evidence type="ECO:0000313" key="2">
    <source>
        <dbReference type="Proteomes" id="UP000285084"/>
    </source>
</evidence>
<gene>
    <name evidence="1" type="ORF">BFJ69_g13930</name>
</gene>
<dbReference type="EMBL" id="MRCX01000201">
    <property type="protein sequence ID" value="RKK68080.1"/>
    <property type="molecule type" value="Genomic_DNA"/>
</dbReference>